<dbReference type="GeneID" id="127748765"/>
<keyword evidence="6" id="KW-0378">Hydrolase</keyword>
<dbReference type="InterPro" id="IPR001394">
    <property type="entry name" value="Peptidase_C19_UCH"/>
</dbReference>
<evidence type="ECO:0000259" key="4">
    <source>
        <dbReference type="PROSITE" id="PS50235"/>
    </source>
</evidence>
<feature type="region of interest" description="Disordered" evidence="3">
    <location>
        <begin position="322"/>
        <end position="401"/>
    </location>
</feature>
<evidence type="ECO:0000256" key="1">
    <source>
        <dbReference type="ARBA" id="ARBA00000707"/>
    </source>
</evidence>
<dbReference type="AlphaFoldDB" id="A0A9C6TN10"/>
<dbReference type="CDD" id="cd02257">
    <property type="entry name" value="Peptidase_C19"/>
    <property type="match status" value="1"/>
</dbReference>
<evidence type="ECO:0000313" key="5">
    <source>
        <dbReference type="Proteomes" id="UP000504606"/>
    </source>
</evidence>
<feature type="domain" description="USP" evidence="4">
    <location>
        <begin position="15"/>
        <end position="301"/>
    </location>
</feature>
<comment type="catalytic activity">
    <reaction evidence="1">
        <text>Thiol-dependent hydrolysis of ester, thioester, amide, peptide and isopeptide bonds formed by the C-terminal Gly of ubiquitin (a 76-residue protein attached to proteins as an intracellular targeting signal).</text>
        <dbReference type="EC" id="3.4.19.12"/>
    </reaction>
</comment>
<accession>A0A9C6TN10</accession>
<dbReference type="OrthoDB" id="292964at2759"/>
<feature type="compositionally biased region" description="Pro residues" evidence="3">
    <location>
        <begin position="378"/>
        <end position="393"/>
    </location>
</feature>
<dbReference type="EC" id="3.4.19.12" evidence="2"/>
<dbReference type="InterPro" id="IPR050185">
    <property type="entry name" value="Ub_carboxyl-term_hydrolase"/>
</dbReference>
<evidence type="ECO:0000256" key="3">
    <source>
        <dbReference type="SAM" id="MobiDB-lite"/>
    </source>
</evidence>
<keyword evidence="5" id="KW-1185">Reference proteome</keyword>
<dbReference type="RefSeq" id="XP_052119531.1">
    <property type="nucleotide sequence ID" value="XM_052263571.1"/>
</dbReference>
<evidence type="ECO:0000256" key="2">
    <source>
        <dbReference type="ARBA" id="ARBA00012759"/>
    </source>
</evidence>
<dbReference type="SUPFAM" id="SSF54001">
    <property type="entry name" value="Cysteine proteinases"/>
    <property type="match status" value="1"/>
</dbReference>
<reference evidence="6" key="1">
    <citation type="submission" date="2025-08" db="UniProtKB">
        <authorList>
            <consortium name="RefSeq"/>
        </authorList>
    </citation>
    <scope>IDENTIFICATION</scope>
    <source>
        <tissue evidence="6">Whole organism</tissue>
    </source>
</reference>
<dbReference type="Gene3D" id="3.90.70.10">
    <property type="entry name" value="Cysteine proteinases"/>
    <property type="match status" value="1"/>
</dbReference>
<dbReference type="InterPro" id="IPR028889">
    <property type="entry name" value="USP"/>
</dbReference>
<dbReference type="InterPro" id="IPR038765">
    <property type="entry name" value="Papain-like_cys_pep_sf"/>
</dbReference>
<evidence type="ECO:0000313" key="6">
    <source>
        <dbReference type="RefSeq" id="XP_052119531.1"/>
    </source>
</evidence>
<name>A0A9C6TN10_FRAOC</name>
<dbReference type="PANTHER" id="PTHR21646">
    <property type="entry name" value="UBIQUITIN CARBOXYL-TERMINAL HYDROLASE"/>
    <property type="match status" value="1"/>
</dbReference>
<feature type="region of interest" description="Disordered" evidence="3">
    <location>
        <begin position="431"/>
        <end position="457"/>
    </location>
</feature>
<protein>
    <recommendedName>
        <fullName evidence="2">ubiquitinyl hydrolase 1</fullName>
        <ecNumber evidence="2">3.4.19.12</ecNumber>
    </recommendedName>
</protein>
<dbReference type="Proteomes" id="UP000504606">
    <property type="component" value="Unplaced"/>
</dbReference>
<organism evidence="5 6">
    <name type="scientific">Frankliniella occidentalis</name>
    <name type="common">Western flower thrips</name>
    <name type="synonym">Euthrips occidentalis</name>
    <dbReference type="NCBI Taxonomy" id="133901"/>
    <lineage>
        <taxon>Eukaryota</taxon>
        <taxon>Metazoa</taxon>
        <taxon>Ecdysozoa</taxon>
        <taxon>Arthropoda</taxon>
        <taxon>Hexapoda</taxon>
        <taxon>Insecta</taxon>
        <taxon>Pterygota</taxon>
        <taxon>Neoptera</taxon>
        <taxon>Paraneoptera</taxon>
        <taxon>Thysanoptera</taxon>
        <taxon>Terebrantia</taxon>
        <taxon>Thripoidea</taxon>
        <taxon>Thripidae</taxon>
        <taxon>Frankliniella</taxon>
    </lineage>
</organism>
<proteinExistence type="predicted"/>
<dbReference type="GO" id="GO:0004843">
    <property type="term" value="F:cysteine-type deubiquitinase activity"/>
    <property type="evidence" value="ECO:0007669"/>
    <property type="project" value="UniProtKB-EC"/>
</dbReference>
<dbReference type="Pfam" id="PF00443">
    <property type="entry name" value="UCH"/>
    <property type="match status" value="1"/>
</dbReference>
<dbReference type="GO" id="GO:0016579">
    <property type="term" value="P:protein deubiquitination"/>
    <property type="evidence" value="ECO:0007669"/>
    <property type="project" value="InterPro"/>
</dbReference>
<dbReference type="PROSITE" id="PS50235">
    <property type="entry name" value="USP_3"/>
    <property type="match status" value="1"/>
</dbReference>
<sequence length="501" mass="55915">MYTSPAKRVLGSGLCGLKNMGNTCYVNGIMQCSLSFPIVLGGLQLVHLDEYASVTHPLTCALRIFLEELQHSSSSYSYDVFLECLQSNWLRFKPKTQQDLMEFFTFLISRVHGEILEKHFTGDKRRIDPDDVDVSVLDIWMSSEMSKMTYMFGLQTVRLSICSACGTESGICDAPEMFLSLALPEGKTTCTLQECLELFRTVSYNTCSTCGEDSARSHLTFGRLPPILVVHLVRFSGTDNNNYIKNTCKVSYDQTIDLKEFTLKDLQTDTKWYHFDDAYVSASSTRRALPETAYILWYQQKVEVKTNSTLLDSLSESVLRCQFPPNPVPADASPKGMEDERSSSPLSPETASPPPVLSSDLAPQAMDGEVNIPFCPKTSPPSPAGHVSPPPPADSITVPQDRRVPKLIIKFTALVSKDSEDNQSEKYIEWSKPESTFIQPAPPKRRKIGLDDEDPLIKKGDIPGANLDISKIGDARRPQLEKWLKTHGLPITGKTDELIHR</sequence>
<gene>
    <name evidence="6" type="primary">LOC127748765</name>
</gene>
<dbReference type="KEGG" id="foc:127748765"/>